<gene>
    <name evidence="1" type="ORF">KDAU_40950</name>
</gene>
<sequence length="407" mass="42823">MTTGGSPRTTGVFYDDSYDRTLSAPGSKCATKGAEIVYDESIDKDPTALNGGGGIDPTTLPLDPSKGCTPVYPHSFLRVNTIFEVARQAGLNTAWSDKHLAYDLLNGPSGKGVADLYSPEIASVGSTVADIEAYDDVKVQAILHEIDGKDHSGTKNAPVPAIFGMNFQAVSVAQKTAGAGYVDAAGTPSAQLQEALTHTDQSLGKFVSELNKRGLSKDTTIIVTAKHGQSPVDPNKHQIVDSKIIPNLVNSVQPGLLAQATQDDVSLIWLTDSSKTNAVVAKLSANAAQANIGQIISGDELKQFFNDPQTDSRTPDIVVLPNQGVIYAKPTATKIAEHGGFSDDDTHVALLVSNPDLKASAVYTPVSTTQIAPSILQILNLNPQALQAVRAEKTQLLPGLSSNKGDE</sequence>
<dbReference type="Pfam" id="PF01663">
    <property type="entry name" value="Phosphodiest"/>
    <property type="match status" value="1"/>
</dbReference>
<dbReference type="SUPFAM" id="SSF53649">
    <property type="entry name" value="Alkaline phosphatase-like"/>
    <property type="match status" value="1"/>
</dbReference>
<dbReference type="RefSeq" id="WP_218030936.1">
    <property type="nucleotide sequence ID" value="NZ_BIFQ01000001.1"/>
</dbReference>
<evidence type="ECO:0000313" key="2">
    <source>
        <dbReference type="Proteomes" id="UP000287224"/>
    </source>
</evidence>
<dbReference type="EMBL" id="BIFQ01000001">
    <property type="protein sequence ID" value="GCE06766.1"/>
    <property type="molecule type" value="Genomic_DNA"/>
</dbReference>
<organism evidence="1 2">
    <name type="scientific">Dictyobacter aurantiacus</name>
    <dbReference type="NCBI Taxonomy" id="1936993"/>
    <lineage>
        <taxon>Bacteria</taxon>
        <taxon>Bacillati</taxon>
        <taxon>Chloroflexota</taxon>
        <taxon>Ktedonobacteria</taxon>
        <taxon>Ktedonobacterales</taxon>
        <taxon>Dictyobacteraceae</taxon>
        <taxon>Dictyobacter</taxon>
    </lineage>
</organism>
<dbReference type="Gene3D" id="3.40.720.10">
    <property type="entry name" value="Alkaline Phosphatase, subunit A"/>
    <property type="match status" value="1"/>
</dbReference>
<evidence type="ECO:0000313" key="1">
    <source>
        <dbReference type="EMBL" id="GCE06766.1"/>
    </source>
</evidence>
<protein>
    <submittedName>
        <fullName evidence="1">Phosphodiesterase</fullName>
    </submittedName>
</protein>
<accession>A0A401ZIT3</accession>
<comment type="caution">
    <text evidence="1">The sequence shown here is derived from an EMBL/GenBank/DDBJ whole genome shotgun (WGS) entry which is preliminary data.</text>
</comment>
<dbReference type="InterPro" id="IPR017850">
    <property type="entry name" value="Alkaline_phosphatase_core_sf"/>
</dbReference>
<name>A0A401ZIT3_9CHLR</name>
<keyword evidence="2" id="KW-1185">Reference proteome</keyword>
<dbReference type="AlphaFoldDB" id="A0A401ZIT3"/>
<dbReference type="Proteomes" id="UP000287224">
    <property type="component" value="Unassembled WGS sequence"/>
</dbReference>
<reference evidence="2" key="1">
    <citation type="submission" date="2018-12" db="EMBL/GenBank/DDBJ databases">
        <title>Tengunoibacter tsumagoiensis gen. nov., sp. nov., Dictyobacter kobayashii sp. nov., D. alpinus sp. nov., and D. joshuensis sp. nov. and description of Dictyobacteraceae fam. nov. within the order Ktedonobacterales isolated from Tengu-no-mugimeshi.</title>
        <authorList>
            <person name="Wang C.M."/>
            <person name="Zheng Y."/>
            <person name="Sakai Y."/>
            <person name="Toyoda A."/>
            <person name="Minakuchi Y."/>
            <person name="Abe K."/>
            <person name="Yokota A."/>
            <person name="Yabe S."/>
        </authorList>
    </citation>
    <scope>NUCLEOTIDE SEQUENCE [LARGE SCALE GENOMIC DNA]</scope>
    <source>
        <strain evidence="2">S-27</strain>
    </source>
</reference>
<dbReference type="InterPro" id="IPR002591">
    <property type="entry name" value="Phosphodiest/P_Trfase"/>
</dbReference>
<proteinExistence type="predicted"/>